<dbReference type="PANTHER" id="PTHR43722">
    <property type="entry name" value="PROLINE IMINOPEPTIDASE"/>
    <property type="match status" value="1"/>
</dbReference>
<evidence type="ECO:0000256" key="2">
    <source>
        <dbReference type="ARBA" id="ARBA00004496"/>
    </source>
</evidence>
<evidence type="ECO:0000256" key="6">
    <source>
        <dbReference type="ARBA" id="ARBA00022438"/>
    </source>
</evidence>
<feature type="active site" description="Nucleophile" evidence="12">
    <location>
        <position position="133"/>
    </location>
</feature>
<dbReference type="GO" id="GO:0005737">
    <property type="term" value="C:cytoplasm"/>
    <property type="evidence" value="ECO:0007669"/>
    <property type="project" value="UniProtKB-SubCell"/>
</dbReference>
<dbReference type="InterPro" id="IPR002410">
    <property type="entry name" value="Peptidase_S33"/>
</dbReference>
<proteinExistence type="inferred from homology"/>
<evidence type="ECO:0000256" key="9">
    <source>
        <dbReference type="ARBA" id="ARBA00022801"/>
    </source>
</evidence>
<reference evidence="15 16" key="1">
    <citation type="submission" date="2020-03" db="EMBL/GenBank/DDBJ databases">
        <title>Genomic Encyclopedia of Type Strains, Phase IV (KMG-IV): sequencing the most valuable type-strain genomes for metagenomic binning, comparative biology and taxonomic classification.</title>
        <authorList>
            <person name="Goeker M."/>
        </authorList>
    </citation>
    <scope>NUCLEOTIDE SEQUENCE [LARGE SCALE GENOMIC DNA]</scope>
    <source>
        <strain evidence="15 16">DSM 25229</strain>
    </source>
</reference>
<dbReference type="PANTHER" id="PTHR43722:SF1">
    <property type="entry name" value="PROLINE IMINOPEPTIDASE"/>
    <property type="match status" value="1"/>
</dbReference>
<dbReference type="Proteomes" id="UP000535078">
    <property type="component" value="Unassembled WGS sequence"/>
</dbReference>
<accession>A0A7X5XQB2</accession>
<keyword evidence="7 11" id="KW-0963">Cytoplasm</keyword>
<protein>
    <recommendedName>
        <fullName evidence="5 11">Proline iminopeptidase</fullName>
        <shortName evidence="11">PIP</shortName>
        <ecNumber evidence="4 11">3.4.11.5</ecNumber>
    </recommendedName>
    <alternativeName>
        <fullName evidence="10 11">Prolyl aminopeptidase</fullName>
    </alternativeName>
</protein>
<dbReference type="EMBL" id="JAATIT010000001">
    <property type="protein sequence ID" value="NJB88386.1"/>
    <property type="molecule type" value="Genomic_DNA"/>
</dbReference>
<dbReference type="EC" id="3.4.11.5" evidence="4 11"/>
<sequence>MDFSRLQTTSKIGDDWVYPQPPCLNFGWLEVDRDPAHRIYWEEYGNPAGEPVMFLHGGPGGACAPAMARFFDPARYRVILFDQRGCGKSEPNVASAGAAVALAKNTTADLIGDIEKLREKLEIAGPMHVFGGSWGSTLAMAYGIAHPAHCASLILRGIFLGAPEDLLYLYQGNAATWADDPYGLTEPGAYMKYPDEWADLLSVLTPEERGDVMKSYKAIFDMVPANAAEKERQLKAALTWSLWEGVISNMIPETADTGKFGEADFALCFAQIEAHYFANALFLPAGHFFDNIATLAGIPIHIVHGRFDEVCPLTQASRLVAALRGAGTEPATYVVTNAGHSAMERENALALTAVMDGLPRIGAA</sequence>
<evidence type="ECO:0000256" key="3">
    <source>
        <dbReference type="ARBA" id="ARBA00010088"/>
    </source>
</evidence>
<feature type="active site" evidence="12">
    <location>
        <position position="308"/>
    </location>
</feature>
<evidence type="ECO:0000256" key="4">
    <source>
        <dbReference type="ARBA" id="ARBA00012568"/>
    </source>
</evidence>
<dbReference type="Gene3D" id="3.40.50.1820">
    <property type="entry name" value="alpha/beta hydrolase"/>
    <property type="match status" value="1"/>
</dbReference>
<evidence type="ECO:0000256" key="1">
    <source>
        <dbReference type="ARBA" id="ARBA00001585"/>
    </source>
</evidence>
<comment type="similarity">
    <text evidence="3 11 13">Belongs to the peptidase S33 family.</text>
</comment>
<dbReference type="AlphaFoldDB" id="A0A7X5XQB2"/>
<evidence type="ECO:0000256" key="12">
    <source>
        <dbReference type="PIRSR" id="PIRSR006431-1"/>
    </source>
</evidence>
<dbReference type="GO" id="GO:0006508">
    <property type="term" value="P:proteolysis"/>
    <property type="evidence" value="ECO:0007669"/>
    <property type="project" value="UniProtKB-KW"/>
</dbReference>
<dbReference type="InterPro" id="IPR005944">
    <property type="entry name" value="Pro_iminopeptidase"/>
</dbReference>
<dbReference type="Pfam" id="PF00561">
    <property type="entry name" value="Abhydrolase_1"/>
    <property type="match status" value="1"/>
</dbReference>
<gene>
    <name evidence="15" type="ORF">GGR90_000538</name>
</gene>
<dbReference type="NCBIfam" id="TIGR01249">
    <property type="entry name" value="pro_imino_pep_1"/>
    <property type="match status" value="1"/>
</dbReference>
<keyword evidence="8 11" id="KW-0645">Protease</keyword>
<keyword evidence="16" id="KW-1185">Reference proteome</keyword>
<dbReference type="PIRSF" id="PIRSF006431">
    <property type="entry name" value="Pept_S33"/>
    <property type="match status" value="1"/>
</dbReference>
<keyword evidence="9 11" id="KW-0378">Hydrolase</keyword>
<evidence type="ECO:0000256" key="7">
    <source>
        <dbReference type="ARBA" id="ARBA00022490"/>
    </source>
</evidence>
<dbReference type="InterPro" id="IPR000073">
    <property type="entry name" value="AB_hydrolase_1"/>
</dbReference>
<name>A0A7X5XQB2_9SPHN</name>
<evidence type="ECO:0000256" key="8">
    <source>
        <dbReference type="ARBA" id="ARBA00022670"/>
    </source>
</evidence>
<dbReference type="GO" id="GO:0004177">
    <property type="term" value="F:aminopeptidase activity"/>
    <property type="evidence" value="ECO:0007669"/>
    <property type="project" value="UniProtKB-UniRule"/>
</dbReference>
<evidence type="ECO:0000256" key="13">
    <source>
        <dbReference type="RuleBase" id="RU003421"/>
    </source>
</evidence>
<dbReference type="PRINTS" id="PR00111">
    <property type="entry name" value="ABHYDROLASE"/>
</dbReference>
<evidence type="ECO:0000256" key="5">
    <source>
        <dbReference type="ARBA" id="ARBA00021843"/>
    </source>
</evidence>
<feature type="active site" description="Proton donor" evidence="12">
    <location>
        <position position="340"/>
    </location>
</feature>
<comment type="caution">
    <text evidence="15">The sequence shown here is derived from an EMBL/GenBank/DDBJ whole genome shotgun (WGS) entry which is preliminary data.</text>
</comment>
<evidence type="ECO:0000313" key="16">
    <source>
        <dbReference type="Proteomes" id="UP000535078"/>
    </source>
</evidence>
<dbReference type="InterPro" id="IPR029058">
    <property type="entry name" value="AB_hydrolase_fold"/>
</dbReference>
<keyword evidence="6 11" id="KW-0031">Aminopeptidase</keyword>
<evidence type="ECO:0000256" key="10">
    <source>
        <dbReference type="ARBA" id="ARBA00029605"/>
    </source>
</evidence>
<comment type="subcellular location">
    <subcellularLocation>
        <location evidence="2 11">Cytoplasm</location>
    </subcellularLocation>
</comment>
<evidence type="ECO:0000313" key="15">
    <source>
        <dbReference type="EMBL" id="NJB88386.1"/>
    </source>
</evidence>
<dbReference type="RefSeq" id="WP_167919249.1">
    <property type="nucleotide sequence ID" value="NZ_JAATIT010000001.1"/>
</dbReference>
<comment type="catalytic activity">
    <reaction evidence="1 11 13">
        <text>Release of N-terminal proline from a peptide.</text>
        <dbReference type="EC" id="3.4.11.5"/>
    </reaction>
</comment>
<dbReference type="SUPFAM" id="SSF53474">
    <property type="entry name" value="alpha/beta-Hydrolases"/>
    <property type="match status" value="1"/>
</dbReference>
<evidence type="ECO:0000256" key="11">
    <source>
        <dbReference type="PIRNR" id="PIRNR006431"/>
    </source>
</evidence>
<evidence type="ECO:0000259" key="14">
    <source>
        <dbReference type="Pfam" id="PF00561"/>
    </source>
</evidence>
<organism evidence="15 16">
    <name type="scientific">Sphingopyxis italica</name>
    <dbReference type="NCBI Taxonomy" id="1129133"/>
    <lineage>
        <taxon>Bacteria</taxon>
        <taxon>Pseudomonadati</taxon>
        <taxon>Pseudomonadota</taxon>
        <taxon>Alphaproteobacteria</taxon>
        <taxon>Sphingomonadales</taxon>
        <taxon>Sphingomonadaceae</taxon>
        <taxon>Sphingopyxis</taxon>
    </lineage>
</organism>
<dbReference type="PRINTS" id="PR00793">
    <property type="entry name" value="PROAMNOPTASE"/>
</dbReference>
<feature type="domain" description="AB hydrolase-1" evidence="14">
    <location>
        <begin position="51"/>
        <end position="343"/>
    </location>
</feature>